<feature type="compositionally biased region" description="Polar residues" evidence="6">
    <location>
        <begin position="301"/>
        <end position="317"/>
    </location>
</feature>
<dbReference type="PANTHER" id="PTHR12786:SF2">
    <property type="entry name" value="SPLICING FACTOR 3A SUBUNIT 3"/>
    <property type="match status" value="1"/>
</dbReference>
<dbReference type="OrthoDB" id="2160351at2759"/>
<evidence type="ECO:0000256" key="6">
    <source>
        <dbReference type="SAM" id="MobiDB-lite"/>
    </source>
</evidence>
<dbReference type="Proteomes" id="UP000076532">
    <property type="component" value="Unassembled WGS sequence"/>
</dbReference>
<dbReference type="EMBL" id="KV417741">
    <property type="protein sequence ID" value="KZP07759.1"/>
    <property type="molecule type" value="Genomic_DNA"/>
</dbReference>
<dbReference type="Gene3D" id="3.30.160.60">
    <property type="entry name" value="Classic Zinc Finger"/>
    <property type="match status" value="1"/>
</dbReference>
<evidence type="ECO:0000313" key="8">
    <source>
        <dbReference type="EMBL" id="KZP07759.1"/>
    </source>
</evidence>
<dbReference type="STRING" id="436010.A0A165WN39"/>
<dbReference type="InterPro" id="IPR024598">
    <property type="entry name" value="SF3a60/Prp9_C"/>
</dbReference>
<evidence type="ECO:0000259" key="7">
    <source>
        <dbReference type="PROSITE" id="PS00028"/>
    </source>
</evidence>
<keyword evidence="5" id="KW-0539">Nucleus</keyword>
<dbReference type="InterPro" id="IPR013087">
    <property type="entry name" value="Znf_C2H2_type"/>
</dbReference>
<dbReference type="GO" id="GO:0005681">
    <property type="term" value="C:spliceosomal complex"/>
    <property type="evidence" value="ECO:0007669"/>
    <property type="project" value="InterPro"/>
</dbReference>
<protein>
    <recommendedName>
        <fullName evidence="7">C2H2-type domain-containing protein</fullName>
    </recommendedName>
</protein>
<dbReference type="Pfam" id="PF11931">
    <property type="entry name" value="SF3a60_Prp9_C"/>
    <property type="match status" value="1"/>
</dbReference>
<evidence type="ECO:0000256" key="2">
    <source>
        <dbReference type="ARBA" id="ARBA00022723"/>
    </source>
</evidence>
<keyword evidence="9" id="KW-1185">Reference proteome</keyword>
<dbReference type="Pfam" id="PF12171">
    <property type="entry name" value="zf-C2H2_jaz"/>
    <property type="match status" value="1"/>
</dbReference>
<feature type="compositionally biased region" description="Polar residues" evidence="6">
    <location>
        <begin position="370"/>
        <end position="381"/>
    </location>
</feature>
<dbReference type="Pfam" id="PF16837">
    <property type="entry name" value="SF3A3"/>
    <property type="match status" value="1"/>
</dbReference>
<dbReference type="AlphaFoldDB" id="A0A165WN39"/>
<dbReference type="InterPro" id="IPR022755">
    <property type="entry name" value="Znf_C2H2_jaz"/>
</dbReference>
<evidence type="ECO:0000256" key="1">
    <source>
        <dbReference type="ARBA" id="ARBA00004123"/>
    </source>
</evidence>
<dbReference type="InterPro" id="IPR003604">
    <property type="entry name" value="Matrin/U1-like-C_Znf_C2H2"/>
</dbReference>
<name>A0A165WN39_9AGAM</name>
<proteinExistence type="predicted"/>
<evidence type="ECO:0000256" key="3">
    <source>
        <dbReference type="ARBA" id="ARBA00022771"/>
    </source>
</evidence>
<gene>
    <name evidence="8" type="ORF">FIBSPDRAFT_939362</name>
</gene>
<feature type="region of interest" description="Disordered" evidence="6">
    <location>
        <begin position="361"/>
        <end position="393"/>
    </location>
</feature>
<dbReference type="GO" id="GO:0003723">
    <property type="term" value="F:RNA binding"/>
    <property type="evidence" value="ECO:0007669"/>
    <property type="project" value="InterPro"/>
</dbReference>
<organism evidence="8 9">
    <name type="scientific">Athelia psychrophila</name>
    <dbReference type="NCBI Taxonomy" id="1759441"/>
    <lineage>
        <taxon>Eukaryota</taxon>
        <taxon>Fungi</taxon>
        <taxon>Dikarya</taxon>
        <taxon>Basidiomycota</taxon>
        <taxon>Agaricomycotina</taxon>
        <taxon>Agaricomycetes</taxon>
        <taxon>Agaricomycetidae</taxon>
        <taxon>Atheliales</taxon>
        <taxon>Atheliaceae</taxon>
        <taxon>Athelia</taxon>
    </lineage>
</organism>
<dbReference type="InterPro" id="IPR031774">
    <property type="entry name" value="SF3A3_dom"/>
</dbReference>
<dbReference type="Pfam" id="PF12108">
    <property type="entry name" value="SF3a60_bindingd"/>
    <property type="match status" value="1"/>
</dbReference>
<keyword evidence="2" id="KW-0479">Metal-binding</keyword>
<feature type="region of interest" description="Disordered" evidence="6">
    <location>
        <begin position="286"/>
        <end position="317"/>
    </location>
</feature>
<dbReference type="SMART" id="SM00451">
    <property type="entry name" value="ZnF_U1"/>
    <property type="match status" value="1"/>
</dbReference>
<accession>A0A165WN39</accession>
<dbReference type="InterPro" id="IPR051421">
    <property type="entry name" value="RNA_Proc_DNA_Dmg_Regulator"/>
</dbReference>
<dbReference type="InterPro" id="IPR036236">
    <property type="entry name" value="Znf_C2H2_sf"/>
</dbReference>
<keyword evidence="4" id="KW-0862">Zinc</keyword>
<reference evidence="8 9" key="1">
    <citation type="journal article" date="2016" name="Mol. Biol. Evol.">
        <title>Comparative Genomics of Early-Diverging Mushroom-Forming Fungi Provides Insights into the Origins of Lignocellulose Decay Capabilities.</title>
        <authorList>
            <person name="Nagy L.G."/>
            <person name="Riley R."/>
            <person name="Tritt A."/>
            <person name="Adam C."/>
            <person name="Daum C."/>
            <person name="Floudas D."/>
            <person name="Sun H."/>
            <person name="Yadav J.S."/>
            <person name="Pangilinan J."/>
            <person name="Larsson K.H."/>
            <person name="Matsuura K."/>
            <person name="Barry K."/>
            <person name="Labutti K."/>
            <person name="Kuo R."/>
            <person name="Ohm R.A."/>
            <person name="Bhattacharya S.S."/>
            <person name="Shirouzu T."/>
            <person name="Yoshinaga Y."/>
            <person name="Martin F.M."/>
            <person name="Grigoriev I.V."/>
            <person name="Hibbett D.S."/>
        </authorList>
    </citation>
    <scope>NUCLEOTIDE SEQUENCE [LARGE SCALE GENOMIC DNA]</scope>
    <source>
        <strain evidence="8 9">CBS 109695</strain>
    </source>
</reference>
<keyword evidence="3" id="KW-0863">Zinc-finger</keyword>
<dbReference type="SUPFAM" id="SSF57667">
    <property type="entry name" value="beta-beta-alpha zinc fingers"/>
    <property type="match status" value="1"/>
</dbReference>
<dbReference type="PROSITE" id="PS00028">
    <property type="entry name" value="ZINC_FINGER_C2H2_1"/>
    <property type="match status" value="1"/>
</dbReference>
<dbReference type="GO" id="GO:0000398">
    <property type="term" value="P:mRNA splicing, via spliceosome"/>
    <property type="evidence" value="ECO:0007669"/>
    <property type="project" value="InterPro"/>
</dbReference>
<dbReference type="InterPro" id="IPR021966">
    <property type="entry name" value="SF3a60_bindingd"/>
</dbReference>
<evidence type="ECO:0000256" key="5">
    <source>
        <dbReference type="ARBA" id="ARBA00023242"/>
    </source>
</evidence>
<dbReference type="PANTHER" id="PTHR12786">
    <property type="entry name" value="SPLICING FACTOR SF3A-RELATED"/>
    <property type="match status" value="1"/>
</dbReference>
<comment type="subcellular location">
    <subcellularLocation>
        <location evidence="1">Nucleus</location>
    </subcellularLocation>
</comment>
<sequence length="518" mass="59212">MDSIIEQQRQNHEEIERFERALYTLLSRHQPTHESRLLNEHKSAQVLDRISSRVTALDNIYAEDDVRQAEINLLSAPQQQNDLSEFYSRLVKIQEHHSKYPDATPGGFDLELAALLEEGNQDDEEQEEEDPIALMFSGEEAYGKYVDLYTNHTAYNNLKGIGKRPGYLQYLDILMLASKGPVHEELSKETRLTKDYESYIKNLHAYLLSFSRRTQPLVDIDAQQREAEAEFETKWEAGDIPGWEEAKPKTQTSNGEAGGIWCTACQKNYSKQTVYDAHLTSKKHIKATAKQAASDAPPTNPNGTSTPHAASVPQQSPANSRLRMAAFFTHLTTSLLVSLALIINETKSNVERRFSLTAREREQELLDQSKPATQPVNSSGQAGEGEEEEEEERIYNPLKLPLGWDGKPIPYWLYKLHGLGVEYRCEICSDHVYMGRKNFDRHFQESRHAFGMRAMGLPNTKHFHEITRIADALALAEKLKQEGRHEIFENETMEELEDDEGNVYNRKTYEDLKKQGLI</sequence>
<dbReference type="GO" id="GO:0008270">
    <property type="term" value="F:zinc ion binding"/>
    <property type="evidence" value="ECO:0007669"/>
    <property type="project" value="UniProtKB-KW"/>
</dbReference>
<evidence type="ECO:0000313" key="9">
    <source>
        <dbReference type="Proteomes" id="UP000076532"/>
    </source>
</evidence>
<feature type="domain" description="C2H2-type" evidence="7">
    <location>
        <begin position="262"/>
        <end position="284"/>
    </location>
</feature>
<evidence type="ECO:0000256" key="4">
    <source>
        <dbReference type="ARBA" id="ARBA00022833"/>
    </source>
</evidence>